<gene>
    <name evidence="5" type="ORF">FBUS_04635</name>
</gene>
<dbReference type="CDD" id="cd12680">
    <property type="entry name" value="RRM_THOC4"/>
    <property type="match status" value="1"/>
</dbReference>
<dbReference type="OrthoDB" id="1049195at2759"/>
<evidence type="ECO:0000256" key="3">
    <source>
        <dbReference type="SAM" id="MobiDB-lite"/>
    </source>
</evidence>
<feature type="region of interest" description="Disordered" evidence="3">
    <location>
        <begin position="10"/>
        <end position="46"/>
    </location>
</feature>
<dbReference type="PANTHER" id="PTHR19965:SF82">
    <property type="entry name" value="THO COMPLEX SUBUNIT 4"/>
    <property type="match status" value="1"/>
</dbReference>
<dbReference type="PROSITE" id="PS50102">
    <property type="entry name" value="RRM"/>
    <property type="match status" value="1"/>
</dbReference>
<sequence length="213" mass="23262">MDLSLDDIIQQNRRERGRGRGSSVLRGVRRGGVGRRTSGGGGRTLPDKWRHDLFQGGRVVTATSSSNKLHISNLDFGVSNADINELFREFGTIRRATVHYDRSGRSLGTAEVTFSSPLSAVKARNHYNGVPLDGRPMVIQLVGAGPATNGSMRNRVGQTRSPPARRFPAARRGALSPRRGRGRGRGRDRRAPITKEDLDAELAAYNAQVSLHN</sequence>
<feature type="compositionally biased region" description="Basic residues" evidence="3">
    <location>
        <begin position="178"/>
        <end position="188"/>
    </location>
</feature>
<dbReference type="AlphaFoldDB" id="A0A8E0S307"/>
<dbReference type="InterPro" id="IPR012677">
    <property type="entry name" value="Nucleotide-bd_a/b_plait_sf"/>
</dbReference>
<dbReference type="Proteomes" id="UP000728185">
    <property type="component" value="Unassembled WGS sequence"/>
</dbReference>
<dbReference type="GO" id="GO:0005634">
    <property type="term" value="C:nucleus"/>
    <property type="evidence" value="ECO:0007669"/>
    <property type="project" value="TreeGrafter"/>
</dbReference>
<dbReference type="Gene3D" id="3.30.70.330">
    <property type="match status" value="1"/>
</dbReference>
<dbReference type="SUPFAM" id="SSF54928">
    <property type="entry name" value="RNA-binding domain, RBD"/>
    <property type="match status" value="1"/>
</dbReference>
<dbReference type="GO" id="GO:0006406">
    <property type="term" value="P:mRNA export from nucleus"/>
    <property type="evidence" value="ECO:0007669"/>
    <property type="project" value="TreeGrafter"/>
</dbReference>
<proteinExistence type="predicted"/>
<evidence type="ECO:0000256" key="2">
    <source>
        <dbReference type="PROSITE-ProRule" id="PRU00176"/>
    </source>
</evidence>
<keyword evidence="1 2" id="KW-0694">RNA-binding</keyword>
<keyword evidence="6" id="KW-1185">Reference proteome</keyword>
<feature type="region of interest" description="Disordered" evidence="3">
    <location>
        <begin position="145"/>
        <end position="195"/>
    </location>
</feature>
<dbReference type="InterPro" id="IPR051229">
    <property type="entry name" value="ALYREF_mRNA_export"/>
</dbReference>
<dbReference type="GO" id="GO:0003729">
    <property type="term" value="F:mRNA binding"/>
    <property type="evidence" value="ECO:0007669"/>
    <property type="project" value="TreeGrafter"/>
</dbReference>
<evidence type="ECO:0000313" key="6">
    <source>
        <dbReference type="Proteomes" id="UP000728185"/>
    </source>
</evidence>
<dbReference type="SMART" id="SM01218">
    <property type="entry name" value="FoP_duplication"/>
    <property type="match status" value="1"/>
</dbReference>
<feature type="compositionally biased region" description="Polar residues" evidence="3">
    <location>
        <begin position="148"/>
        <end position="159"/>
    </location>
</feature>
<dbReference type="InterPro" id="IPR025715">
    <property type="entry name" value="FoP_C"/>
</dbReference>
<dbReference type="EMBL" id="LUCM01004106">
    <property type="protein sequence ID" value="KAA0194809.1"/>
    <property type="molecule type" value="Genomic_DNA"/>
</dbReference>
<protein>
    <submittedName>
        <fullName evidence="5">THO complex subunit</fullName>
    </submittedName>
</protein>
<name>A0A8E0S307_9TREM</name>
<evidence type="ECO:0000256" key="1">
    <source>
        <dbReference type="ARBA" id="ARBA00022884"/>
    </source>
</evidence>
<feature type="domain" description="RRM" evidence="4">
    <location>
        <begin position="67"/>
        <end position="144"/>
    </location>
</feature>
<dbReference type="Pfam" id="PF00076">
    <property type="entry name" value="RRM_1"/>
    <property type="match status" value="1"/>
</dbReference>
<dbReference type="SMART" id="SM00360">
    <property type="entry name" value="RRM"/>
    <property type="match status" value="1"/>
</dbReference>
<comment type="caution">
    <text evidence="5">The sequence shown here is derived from an EMBL/GenBank/DDBJ whole genome shotgun (WGS) entry which is preliminary data.</text>
</comment>
<dbReference type="Pfam" id="PF13865">
    <property type="entry name" value="FoP_duplication"/>
    <property type="match status" value="1"/>
</dbReference>
<organism evidence="5 6">
    <name type="scientific">Fasciolopsis buskii</name>
    <dbReference type="NCBI Taxonomy" id="27845"/>
    <lineage>
        <taxon>Eukaryota</taxon>
        <taxon>Metazoa</taxon>
        <taxon>Spiralia</taxon>
        <taxon>Lophotrochozoa</taxon>
        <taxon>Platyhelminthes</taxon>
        <taxon>Trematoda</taxon>
        <taxon>Digenea</taxon>
        <taxon>Plagiorchiida</taxon>
        <taxon>Echinostomata</taxon>
        <taxon>Echinostomatoidea</taxon>
        <taxon>Fasciolidae</taxon>
        <taxon>Fasciolopsis</taxon>
    </lineage>
</organism>
<evidence type="ECO:0000313" key="5">
    <source>
        <dbReference type="EMBL" id="KAA0194809.1"/>
    </source>
</evidence>
<accession>A0A8E0S307</accession>
<dbReference type="InterPro" id="IPR000504">
    <property type="entry name" value="RRM_dom"/>
</dbReference>
<dbReference type="InterPro" id="IPR035979">
    <property type="entry name" value="RBD_domain_sf"/>
</dbReference>
<evidence type="ECO:0000259" key="4">
    <source>
        <dbReference type="PROSITE" id="PS50102"/>
    </source>
</evidence>
<feature type="compositionally biased region" description="Low complexity" evidence="3">
    <location>
        <begin position="160"/>
        <end position="177"/>
    </location>
</feature>
<reference evidence="5" key="1">
    <citation type="submission" date="2019-05" db="EMBL/GenBank/DDBJ databases">
        <title>Annotation for the trematode Fasciolopsis buski.</title>
        <authorList>
            <person name="Choi Y.-J."/>
        </authorList>
    </citation>
    <scope>NUCLEOTIDE SEQUENCE</scope>
    <source>
        <strain evidence="5">HT</strain>
        <tissue evidence="5">Whole worm</tissue>
    </source>
</reference>
<dbReference type="PANTHER" id="PTHR19965">
    <property type="entry name" value="RNA AND EXPORT FACTOR BINDING PROTEIN"/>
    <property type="match status" value="1"/>
</dbReference>